<evidence type="ECO:0000313" key="14">
    <source>
        <dbReference type="Proteomes" id="UP001207252"/>
    </source>
</evidence>
<dbReference type="PANTHER" id="PTHR30478">
    <property type="entry name" value="DNA POLYMERASE III SUBUNIT BETA"/>
    <property type="match status" value="1"/>
</dbReference>
<dbReference type="SMART" id="SM00480">
    <property type="entry name" value="POL3Bc"/>
    <property type="match status" value="1"/>
</dbReference>
<evidence type="ECO:0000259" key="12">
    <source>
        <dbReference type="Pfam" id="PF02767"/>
    </source>
</evidence>
<dbReference type="Pfam" id="PF00712">
    <property type="entry name" value="DNA_pol3_beta"/>
    <property type="match status" value="1"/>
</dbReference>
<comment type="similarity">
    <text evidence="3">Belongs to the beta sliding clamp family.</text>
</comment>
<organism evidence="13 14">
    <name type="scientific">Ureaplasma zalophigenitalium</name>
    <dbReference type="NCBI Taxonomy" id="907723"/>
    <lineage>
        <taxon>Bacteria</taxon>
        <taxon>Bacillati</taxon>
        <taxon>Mycoplasmatota</taxon>
        <taxon>Mycoplasmoidales</taxon>
        <taxon>Mycoplasmoidaceae</taxon>
        <taxon>Ureaplasma</taxon>
    </lineage>
</organism>
<evidence type="ECO:0000256" key="10">
    <source>
        <dbReference type="ARBA" id="ARBA00023125"/>
    </source>
</evidence>
<proteinExistence type="inferred from homology"/>
<comment type="function">
    <text evidence="1">Confers DNA tethering and processivity to DNA polymerases and other proteins. Acts as a clamp, forming a ring around DNA (a reaction catalyzed by the clamp-loading complex) which diffuses in an ATP-independent manner freely and bidirectionally along dsDNA. Initially characterized for its ability to contact the catalytic subunit of DNA polymerase III (Pol III), a complex, multichain enzyme responsible for most of the replicative synthesis in bacteria; Pol III exhibits 3'-5' exonuclease proofreading activity. The beta chain is required for initiation of replication as well as for processivity of DNA replication.</text>
</comment>
<evidence type="ECO:0000256" key="3">
    <source>
        <dbReference type="ARBA" id="ARBA00010752"/>
    </source>
</evidence>
<dbReference type="CDD" id="cd00140">
    <property type="entry name" value="beta_clamp"/>
    <property type="match status" value="1"/>
</dbReference>
<dbReference type="InterPro" id="IPR022637">
    <property type="entry name" value="DNA_polIII_beta_cen"/>
</dbReference>
<evidence type="ECO:0000256" key="9">
    <source>
        <dbReference type="ARBA" id="ARBA00022932"/>
    </source>
</evidence>
<dbReference type="Pfam" id="PF02767">
    <property type="entry name" value="DNA_pol3_beta_2"/>
    <property type="match status" value="1"/>
</dbReference>
<evidence type="ECO:0000256" key="8">
    <source>
        <dbReference type="ARBA" id="ARBA00022705"/>
    </source>
</evidence>
<keyword evidence="10" id="KW-0238">DNA-binding</keyword>
<keyword evidence="8" id="KW-0235">DNA replication</keyword>
<dbReference type="InterPro" id="IPR001001">
    <property type="entry name" value="DNA_polIII_beta"/>
</dbReference>
<evidence type="ECO:0000256" key="4">
    <source>
        <dbReference type="ARBA" id="ARBA00011400"/>
    </source>
</evidence>
<protein>
    <submittedName>
        <fullName evidence="13">DNA polymerase III subunit beta</fullName>
    </submittedName>
</protein>
<dbReference type="InterPro" id="IPR022634">
    <property type="entry name" value="DNA_polIII_beta_N"/>
</dbReference>
<dbReference type="SUPFAM" id="SSF55979">
    <property type="entry name" value="DNA clamp"/>
    <property type="match status" value="3"/>
</dbReference>
<keyword evidence="6" id="KW-0808">Transferase</keyword>
<name>A0ABT3BNH0_9BACT</name>
<dbReference type="RefSeq" id="WP_263817597.1">
    <property type="nucleotide sequence ID" value="NZ_JAOXHJ010000001.1"/>
</dbReference>
<evidence type="ECO:0000256" key="7">
    <source>
        <dbReference type="ARBA" id="ARBA00022695"/>
    </source>
</evidence>
<dbReference type="Gene3D" id="3.70.10.10">
    <property type="match status" value="1"/>
</dbReference>
<comment type="subunit">
    <text evidence="4">Forms a ring-shaped head-to-tail homodimer around DNA which binds and tethers DNA polymerases and other proteins to the DNA. The DNA replisome complex has a single clamp-loading complex (3 tau and 1 each of delta, delta', psi and chi subunits) which binds 3 Pol III cores (1 core on the leading strand and 2 on the lagging strand) each with a beta sliding clamp dimer. Additional proteins in the replisome are other copies of gamma, psi and chi, Ssb, DNA helicase and RNA primase.</text>
</comment>
<evidence type="ECO:0000256" key="2">
    <source>
        <dbReference type="ARBA" id="ARBA00004496"/>
    </source>
</evidence>
<accession>A0ABT3BNH0</accession>
<keyword evidence="14" id="KW-1185">Reference proteome</keyword>
<dbReference type="InterPro" id="IPR046938">
    <property type="entry name" value="DNA_clamp_sf"/>
</dbReference>
<dbReference type="PANTHER" id="PTHR30478:SF0">
    <property type="entry name" value="BETA SLIDING CLAMP"/>
    <property type="match status" value="1"/>
</dbReference>
<evidence type="ECO:0000259" key="11">
    <source>
        <dbReference type="Pfam" id="PF00712"/>
    </source>
</evidence>
<comment type="subcellular location">
    <subcellularLocation>
        <location evidence="2">Cytoplasm</location>
    </subcellularLocation>
</comment>
<keyword evidence="5" id="KW-0963">Cytoplasm</keyword>
<dbReference type="Proteomes" id="UP001207252">
    <property type="component" value="Unassembled WGS sequence"/>
</dbReference>
<dbReference type="Gene3D" id="3.10.150.10">
    <property type="entry name" value="DNA Polymerase III, subunit A, domain 2"/>
    <property type="match status" value="1"/>
</dbReference>
<keyword evidence="9" id="KW-0239">DNA-directed DNA polymerase</keyword>
<keyword evidence="7" id="KW-0548">Nucleotidyltransferase</keyword>
<sequence length="381" mass="43789">MQLTVNTKKFIQGIKFNQTIANLNITNQFLTGVLIRLKDNRIEIKATNTQLSSFFYIDKEDFETDSEGFALLINAKILYGLINKVTEEKIILNLIDENTLIIKTKKFETQINTIDLQVFPIFELDLNNSEEVCLPKNLFNEINNKILPAIPNLNGTEKMLTFAGVNINSTTKPNTLTILGTDKIRAAILNKNFDKGTYNFIISYQSMRITLDILKNNINNTVDVKLFLKEKNIIFAFENAYLITKAIEGEYPKITSLFEVDETKCDFKIGLSKQKILEAIERGMTIMTQEKKPKMSFDINGIYAQLRFQTYEIGNFNEEIEITNYSNNDVSIKINPVILTNVLKSFVNDEIILIKEIKKNIIVFIDEKDLSFRQIISLIKE</sequence>
<evidence type="ECO:0000256" key="1">
    <source>
        <dbReference type="ARBA" id="ARBA00002266"/>
    </source>
</evidence>
<evidence type="ECO:0000256" key="5">
    <source>
        <dbReference type="ARBA" id="ARBA00022490"/>
    </source>
</evidence>
<reference evidence="13 14" key="1">
    <citation type="journal article" date="2020" name="Int. J. Syst. Evol. Microbiol.">
        <title>Ureaplasma miroungigenitalium sp. nov. isolated from northern elephant seals (Mirounga angustirostris) and Ureaplasma zalophigenitalium sp. nov. isolated from California sea lions (Zalophus californianus).</title>
        <authorList>
            <person name="Volokhov D.V."/>
            <person name="Gulland F.M."/>
            <person name="Gao Y."/>
            <person name="Chizhikov V.E."/>
        </authorList>
    </citation>
    <scope>NUCLEOTIDE SEQUENCE [LARGE SCALE GENOMIC DNA]</scope>
    <source>
        <strain evidence="13 14">CSL7644-GEN</strain>
    </source>
</reference>
<evidence type="ECO:0000256" key="6">
    <source>
        <dbReference type="ARBA" id="ARBA00022679"/>
    </source>
</evidence>
<feature type="domain" description="DNA polymerase III beta sliding clamp N-terminal" evidence="11">
    <location>
        <begin position="1"/>
        <end position="121"/>
    </location>
</feature>
<gene>
    <name evidence="13" type="ORF">OF365_00110</name>
</gene>
<comment type="caution">
    <text evidence="13">The sequence shown here is derived from an EMBL/GenBank/DDBJ whole genome shotgun (WGS) entry which is preliminary data.</text>
</comment>
<evidence type="ECO:0000313" key="13">
    <source>
        <dbReference type="EMBL" id="MCV3753794.1"/>
    </source>
</evidence>
<dbReference type="EMBL" id="JAOXHJ010000001">
    <property type="protein sequence ID" value="MCV3753794.1"/>
    <property type="molecule type" value="Genomic_DNA"/>
</dbReference>
<feature type="domain" description="DNA polymerase III beta sliding clamp central" evidence="12">
    <location>
        <begin position="155"/>
        <end position="253"/>
    </location>
</feature>